<comment type="caution">
    <text evidence="3">The sequence shown here is derived from an EMBL/GenBank/DDBJ whole genome shotgun (WGS) entry which is preliminary data.</text>
</comment>
<dbReference type="EMBL" id="JBHTJV010000010">
    <property type="protein sequence ID" value="MFD0917205.1"/>
    <property type="molecule type" value="Genomic_DNA"/>
</dbReference>
<keyword evidence="1 3" id="KW-0413">Isomerase</keyword>
<evidence type="ECO:0000313" key="4">
    <source>
        <dbReference type="Proteomes" id="UP001597101"/>
    </source>
</evidence>
<proteinExistence type="inferred from homology"/>
<dbReference type="InterPro" id="IPR051924">
    <property type="entry name" value="GST_Kappa/NadH"/>
</dbReference>
<dbReference type="GO" id="GO:0016853">
    <property type="term" value="F:isomerase activity"/>
    <property type="evidence" value="ECO:0007669"/>
    <property type="project" value="UniProtKB-KW"/>
</dbReference>
<dbReference type="PANTHER" id="PTHR42943">
    <property type="entry name" value="GLUTATHIONE S-TRANSFERASE KAPPA"/>
    <property type="match status" value="1"/>
</dbReference>
<dbReference type="InterPro" id="IPR036249">
    <property type="entry name" value="Thioredoxin-like_sf"/>
</dbReference>
<feature type="domain" description="DSBA-like thioredoxin" evidence="2">
    <location>
        <begin position="3"/>
        <end position="194"/>
    </location>
</feature>
<dbReference type="CDD" id="cd03022">
    <property type="entry name" value="DsbA_HCCA_Iso"/>
    <property type="match status" value="1"/>
</dbReference>
<gene>
    <name evidence="3" type="ORF">ACFQ14_12365</name>
</gene>
<sequence>MEIDYYFIGMSPFVYLGHQAIVDVAAKHGAKLNYKPVDLMGVWAVSGAVPPAQRPEVRQRYRLLELQRVADIRGLPLNLKPAHFPTNIALADQCVIALLQTGEDPTAYMASVFAGVWAEEKDMSDESVIAAKLTGAGFDADAIITAAKSEDVAAIRTRNTKEAIAADVVGAPAYVLNGEVFWGQDRIEYLDHALTTGRAPYTAG</sequence>
<dbReference type="PIRSF" id="PIRSF006386">
    <property type="entry name" value="HCCAis_GSTk"/>
    <property type="match status" value="1"/>
</dbReference>
<dbReference type="Proteomes" id="UP001597101">
    <property type="component" value="Unassembled WGS sequence"/>
</dbReference>
<evidence type="ECO:0000313" key="3">
    <source>
        <dbReference type="EMBL" id="MFD0917205.1"/>
    </source>
</evidence>
<dbReference type="Gene3D" id="3.40.30.10">
    <property type="entry name" value="Glutaredoxin"/>
    <property type="match status" value="1"/>
</dbReference>
<dbReference type="RefSeq" id="WP_377213064.1">
    <property type="nucleotide sequence ID" value="NZ_JBHTJV010000010.1"/>
</dbReference>
<reference evidence="4" key="1">
    <citation type="journal article" date="2019" name="Int. J. Syst. Evol. Microbiol.">
        <title>The Global Catalogue of Microorganisms (GCM) 10K type strain sequencing project: providing services to taxonomists for standard genome sequencing and annotation.</title>
        <authorList>
            <consortium name="The Broad Institute Genomics Platform"/>
            <consortium name="The Broad Institute Genome Sequencing Center for Infectious Disease"/>
            <person name="Wu L."/>
            <person name="Ma J."/>
        </authorList>
    </citation>
    <scope>NUCLEOTIDE SEQUENCE [LARGE SCALE GENOMIC DNA]</scope>
    <source>
        <strain evidence="4">CCUG 60023</strain>
    </source>
</reference>
<dbReference type="SUPFAM" id="SSF52833">
    <property type="entry name" value="Thioredoxin-like"/>
    <property type="match status" value="1"/>
</dbReference>
<evidence type="ECO:0000259" key="2">
    <source>
        <dbReference type="Pfam" id="PF01323"/>
    </source>
</evidence>
<accession>A0ABW3FJ11</accession>
<protein>
    <recommendedName>
        <fullName evidence="1">2-hydroxychromene-2-carboxylate isomerase</fullName>
        <ecNumber evidence="1">5.99.1.4</ecNumber>
    </recommendedName>
</protein>
<evidence type="ECO:0000256" key="1">
    <source>
        <dbReference type="PIRNR" id="PIRNR006386"/>
    </source>
</evidence>
<dbReference type="InterPro" id="IPR014440">
    <property type="entry name" value="HCCAis_GSTk"/>
</dbReference>
<dbReference type="PANTHER" id="PTHR42943:SF13">
    <property type="entry name" value="GLUTATHIONE S-TRANSFERASE KAPPA-RELATED"/>
    <property type="match status" value="1"/>
</dbReference>
<dbReference type="InterPro" id="IPR001853">
    <property type="entry name" value="DSBA-like_thioredoxin_dom"/>
</dbReference>
<comment type="similarity">
    <text evidence="1">Belongs to the GST superfamily. NadH family.</text>
</comment>
<dbReference type="Pfam" id="PF01323">
    <property type="entry name" value="DSBA"/>
    <property type="match status" value="1"/>
</dbReference>
<name>A0ABW3FJ11_9HYPH</name>
<dbReference type="InterPro" id="IPR044087">
    <property type="entry name" value="NahD-like"/>
</dbReference>
<organism evidence="3 4">
    <name type="scientific">Pseudahrensia aquimaris</name>
    <dbReference type="NCBI Taxonomy" id="744461"/>
    <lineage>
        <taxon>Bacteria</taxon>
        <taxon>Pseudomonadati</taxon>
        <taxon>Pseudomonadota</taxon>
        <taxon>Alphaproteobacteria</taxon>
        <taxon>Hyphomicrobiales</taxon>
        <taxon>Ahrensiaceae</taxon>
        <taxon>Pseudahrensia</taxon>
    </lineage>
</organism>
<dbReference type="EC" id="5.99.1.4" evidence="1"/>
<keyword evidence="4" id="KW-1185">Reference proteome</keyword>
<comment type="catalytic activity">
    <reaction evidence="1">
        <text>2-hydroxychromene-2-carboxylate = (3E)-4-(2-hydroxyphenyl)-2-oxobut-3-enoate</text>
        <dbReference type="Rhea" id="RHEA:27401"/>
        <dbReference type="ChEBI" id="CHEBI:59350"/>
        <dbReference type="ChEBI" id="CHEBI:59353"/>
        <dbReference type="EC" id="5.99.1.4"/>
    </reaction>
</comment>